<dbReference type="InterPro" id="IPR000014">
    <property type="entry name" value="PAS"/>
</dbReference>
<feature type="domain" description="GGDEF" evidence="9">
    <location>
        <begin position="695"/>
        <end position="828"/>
    </location>
</feature>
<reference evidence="10 11" key="1">
    <citation type="submission" date="2015-08" db="EMBL/GenBank/DDBJ databases">
        <title>Complete genome sequence of Sulfurifustis variabilis.</title>
        <authorList>
            <person name="Miura A."/>
            <person name="Kojima H."/>
            <person name="Fukui M."/>
        </authorList>
    </citation>
    <scope>NUCLEOTIDE SEQUENCE [LARGE SCALE GENOMIC DNA]</scope>
    <source>
        <strain evidence="11">skN76</strain>
    </source>
</reference>
<dbReference type="Pfam" id="PF08447">
    <property type="entry name" value="PAS_3"/>
    <property type="match status" value="1"/>
</dbReference>
<dbReference type="PANTHER" id="PTHR44757">
    <property type="entry name" value="DIGUANYLATE CYCLASE DGCP"/>
    <property type="match status" value="1"/>
</dbReference>
<keyword evidence="3" id="KW-0973">c-di-GMP</keyword>
<comment type="cofactor">
    <cofactor evidence="1">
        <name>Mg(2+)</name>
        <dbReference type="ChEBI" id="CHEBI:18420"/>
    </cofactor>
</comment>
<evidence type="ECO:0000256" key="3">
    <source>
        <dbReference type="ARBA" id="ARBA00022636"/>
    </source>
</evidence>
<dbReference type="InterPro" id="IPR029016">
    <property type="entry name" value="GAF-like_dom_sf"/>
</dbReference>
<dbReference type="Gene3D" id="3.20.20.450">
    <property type="entry name" value="EAL domain"/>
    <property type="match status" value="1"/>
</dbReference>
<dbReference type="CDD" id="cd00130">
    <property type="entry name" value="PAS"/>
    <property type="match status" value="1"/>
</dbReference>
<dbReference type="PROSITE" id="PS50887">
    <property type="entry name" value="GGDEF"/>
    <property type="match status" value="1"/>
</dbReference>
<dbReference type="InterPro" id="IPR001633">
    <property type="entry name" value="EAL_dom"/>
</dbReference>
<dbReference type="Gene3D" id="3.30.450.20">
    <property type="entry name" value="PAS domain"/>
    <property type="match status" value="3"/>
</dbReference>
<dbReference type="FunFam" id="3.20.20.450:FF:000001">
    <property type="entry name" value="Cyclic di-GMP phosphodiesterase yahA"/>
    <property type="match status" value="1"/>
</dbReference>
<proteinExistence type="predicted"/>
<dbReference type="Proteomes" id="UP000218899">
    <property type="component" value="Chromosome"/>
</dbReference>
<dbReference type="NCBIfam" id="TIGR00229">
    <property type="entry name" value="sensory_box"/>
    <property type="match status" value="1"/>
</dbReference>
<dbReference type="Pfam" id="PF00672">
    <property type="entry name" value="HAMP"/>
    <property type="match status" value="1"/>
</dbReference>
<dbReference type="EC" id="3.1.4.52" evidence="2"/>
<dbReference type="Gene3D" id="3.30.450.40">
    <property type="match status" value="1"/>
</dbReference>
<dbReference type="SUPFAM" id="SSF158472">
    <property type="entry name" value="HAMP domain-like"/>
    <property type="match status" value="1"/>
</dbReference>
<gene>
    <name evidence="10" type="ORF">SVA_0596</name>
</gene>
<dbReference type="InterPro" id="IPR013655">
    <property type="entry name" value="PAS_fold_3"/>
</dbReference>
<evidence type="ECO:0000313" key="10">
    <source>
        <dbReference type="EMBL" id="BAU47175.1"/>
    </source>
</evidence>
<dbReference type="PANTHER" id="PTHR44757:SF2">
    <property type="entry name" value="BIOFILM ARCHITECTURE MAINTENANCE PROTEIN MBAA"/>
    <property type="match status" value="1"/>
</dbReference>
<dbReference type="Pfam" id="PF00990">
    <property type="entry name" value="GGDEF"/>
    <property type="match status" value="1"/>
</dbReference>
<dbReference type="PROSITE" id="PS50883">
    <property type="entry name" value="EAL"/>
    <property type="match status" value="1"/>
</dbReference>
<dbReference type="InterPro" id="IPR003018">
    <property type="entry name" value="GAF"/>
</dbReference>
<dbReference type="InterPro" id="IPR043128">
    <property type="entry name" value="Rev_trsase/Diguanyl_cyclase"/>
</dbReference>
<evidence type="ECO:0000259" key="6">
    <source>
        <dbReference type="PROSITE" id="PS50113"/>
    </source>
</evidence>
<evidence type="ECO:0000259" key="7">
    <source>
        <dbReference type="PROSITE" id="PS50883"/>
    </source>
</evidence>
<dbReference type="InterPro" id="IPR035919">
    <property type="entry name" value="EAL_sf"/>
</dbReference>
<accession>A0A1B4V1P6</accession>
<dbReference type="InterPro" id="IPR000160">
    <property type="entry name" value="GGDEF_dom"/>
</dbReference>
<dbReference type="NCBIfam" id="TIGR00254">
    <property type="entry name" value="GGDEF"/>
    <property type="match status" value="1"/>
</dbReference>
<dbReference type="Pfam" id="PF13185">
    <property type="entry name" value="GAF_2"/>
    <property type="match status" value="1"/>
</dbReference>
<dbReference type="SUPFAM" id="SSF55785">
    <property type="entry name" value="PYP-like sensor domain (PAS domain)"/>
    <property type="match status" value="1"/>
</dbReference>
<dbReference type="SMART" id="SM00086">
    <property type="entry name" value="PAC"/>
    <property type="match status" value="1"/>
</dbReference>
<dbReference type="GO" id="GO:0071111">
    <property type="term" value="F:cyclic-guanylate-specific phosphodiesterase activity"/>
    <property type="evidence" value="ECO:0007669"/>
    <property type="project" value="UniProtKB-EC"/>
</dbReference>
<feature type="domain" description="HAMP" evidence="8">
    <location>
        <begin position="303"/>
        <end position="356"/>
    </location>
</feature>
<sequence length="1109" mass="122162">MRTGRSAGLRARLLLVVGLGLLPVAGLGAYLVQHQWRSATQAAQENALRVARLAVARFEGLARGAEQWLAALGRLPEIRAPGDGCAGHYAQLLADHPSFIDLGVATPDGSVRCSARARERLPEAIHFGEVLAARPFAVGAWRSESDQAEITFAHRLHDARGSPTGIVYATVDLAWLDLFAAEALLPERASLSIVDSDGRILASLPASARPGVAEARGPVPLFAAVLRNRDEGTAEGEDSNGVAHLYAYSPLPVVTRPGSAYVFVAIPADVAYARVSRVLGQIVAGVLIVSFMVLFAVWKGLDLLVLRHVRTLLETARRLAAGDLSARTRIPHDRGEIAQLAHRIDDMAATLQARDVESRRAQEALIRSEERFRRLAENARDIVFRARVHPEWAFEYVSAAAAEVTGYTPEEHYRDPDLLRRMVHPDDRVILERAILRRAFDEPLQLRWIRKDGTVIWTEHSVSPLHDESGRLLAVEGIARDITERRRTEEELRLLQRISAAVGEAEDVDSALAVVLRDACRATGWAMGQAWLPYGEGGALKCSPAWYAGVDGLEAFRAASEVWTVPADSPGMLARAWRSRAPVWVSDVSLDAGFGRRAEAMRAGLRAAMAVPVLAGTDLQAVIEFYLREARPEDHHFARTVSGVAAQLGALIRRKRSEERLLYLAHHDVLTGLPNRALFNDRLRQAMVEAHRHERLVGVAFIDIDRFKTINDSLGHETGDRLLEAVAGRIQGCVREGDTVSRISGDEFALVLADMAHVDDAARVARNILDSFSRPFHVEGHDLYVSASVGITIYPFDDRDVEGLLRNADVAMYRAKELGRNTYQFYAAEMTARARERLALEGALRRALEREEFTLRYQPIVDLRGGRVVGVEALLRWRHPERGMVMPEQFVSIAEETGLIVPLGEWVLRTACAQCREWEAAGLPPLRLGVNISARQFQRPDLADTVARILEETGMPPKRLELELTETLLMQSLEATIAAMQRLSAMGVQLSIDDFGTGYSSLAYLKRLPIDRLKIDRSFVQDIPGDPDDAAIASAIIAIAHKLDLTVVAEGVESGAQLAFLRSHGCDVMQGYYFSEPIEPAEFAHLLATGLPALRPRPARAGPRKVRES</sequence>
<dbReference type="Gene3D" id="6.10.340.10">
    <property type="match status" value="1"/>
</dbReference>
<dbReference type="PROSITE" id="PS50112">
    <property type="entry name" value="PAS"/>
    <property type="match status" value="1"/>
</dbReference>
<dbReference type="Pfam" id="PF00563">
    <property type="entry name" value="EAL"/>
    <property type="match status" value="1"/>
</dbReference>
<dbReference type="OrthoDB" id="9787514at2"/>
<dbReference type="InterPro" id="IPR029787">
    <property type="entry name" value="Nucleotide_cyclase"/>
</dbReference>
<dbReference type="RefSeq" id="WP_096458559.1">
    <property type="nucleotide sequence ID" value="NZ_AP014936.1"/>
</dbReference>
<evidence type="ECO:0000259" key="9">
    <source>
        <dbReference type="PROSITE" id="PS50887"/>
    </source>
</evidence>
<dbReference type="CDD" id="cd06225">
    <property type="entry name" value="HAMP"/>
    <property type="match status" value="1"/>
</dbReference>
<keyword evidence="11" id="KW-1185">Reference proteome</keyword>
<evidence type="ECO:0000259" key="5">
    <source>
        <dbReference type="PROSITE" id="PS50112"/>
    </source>
</evidence>
<dbReference type="InterPro" id="IPR035965">
    <property type="entry name" value="PAS-like_dom_sf"/>
</dbReference>
<dbReference type="PROSITE" id="PS50113">
    <property type="entry name" value="PAC"/>
    <property type="match status" value="1"/>
</dbReference>
<dbReference type="CDD" id="cd01948">
    <property type="entry name" value="EAL"/>
    <property type="match status" value="1"/>
</dbReference>
<dbReference type="SUPFAM" id="SSF55781">
    <property type="entry name" value="GAF domain-like"/>
    <property type="match status" value="1"/>
</dbReference>
<dbReference type="CDD" id="cd01949">
    <property type="entry name" value="GGDEF"/>
    <property type="match status" value="1"/>
</dbReference>
<dbReference type="Gene3D" id="3.30.70.270">
    <property type="match status" value="1"/>
</dbReference>
<dbReference type="InterPro" id="IPR003660">
    <property type="entry name" value="HAMP_dom"/>
</dbReference>
<dbReference type="SUPFAM" id="SSF55073">
    <property type="entry name" value="Nucleotide cyclase"/>
    <property type="match status" value="1"/>
</dbReference>
<comment type="catalytic activity">
    <reaction evidence="4">
        <text>3',3'-c-di-GMP + H2O = 5'-phosphoguanylyl(3'-&gt;5')guanosine + H(+)</text>
        <dbReference type="Rhea" id="RHEA:24902"/>
        <dbReference type="ChEBI" id="CHEBI:15377"/>
        <dbReference type="ChEBI" id="CHEBI:15378"/>
        <dbReference type="ChEBI" id="CHEBI:58754"/>
        <dbReference type="ChEBI" id="CHEBI:58805"/>
        <dbReference type="EC" id="3.1.4.52"/>
    </reaction>
    <physiologicalReaction direction="left-to-right" evidence="4">
        <dbReference type="Rhea" id="RHEA:24903"/>
    </physiologicalReaction>
</comment>
<dbReference type="SMART" id="SM00091">
    <property type="entry name" value="PAS"/>
    <property type="match status" value="1"/>
</dbReference>
<dbReference type="SMART" id="SM00065">
    <property type="entry name" value="GAF"/>
    <property type="match status" value="1"/>
</dbReference>
<dbReference type="GO" id="GO:0007165">
    <property type="term" value="P:signal transduction"/>
    <property type="evidence" value="ECO:0007669"/>
    <property type="project" value="InterPro"/>
</dbReference>
<name>A0A1B4V1P6_9GAMM</name>
<dbReference type="InterPro" id="IPR001610">
    <property type="entry name" value="PAC"/>
</dbReference>
<evidence type="ECO:0000256" key="2">
    <source>
        <dbReference type="ARBA" id="ARBA00012282"/>
    </source>
</evidence>
<dbReference type="GO" id="GO:0016020">
    <property type="term" value="C:membrane"/>
    <property type="evidence" value="ECO:0007669"/>
    <property type="project" value="InterPro"/>
</dbReference>
<evidence type="ECO:0000259" key="8">
    <source>
        <dbReference type="PROSITE" id="PS50885"/>
    </source>
</evidence>
<dbReference type="SMART" id="SM00267">
    <property type="entry name" value="GGDEF"/>
    <property type="match status" value="1"/>
</dbReference>
<dbReference type="SMART" id="SM00052">
    <property type="entry name" value="EAL"/>
    <property type="match status" value="1"/>
</dbReference>
<feature type="domain" description="PAS" evidence="5">
    <location>
        <begin position="368"/>
        <end position="443"/>
    </location>
</feature>
<dbReference type="SMART" id="SM00304">
    <property type="entry name" value="HAMP"/>
    <property type="match status" value="1"/>
</dbReference>
<evidence type="ECO:0000256" key="1">
    <source>
        <dbReference type="ARBA" id="ARBA00001946"/>
    </source>
</evidence>
<dbReference type="SUPFAM" id="SSF141868">
    <property type="entry name" value="EAL domain-like"/>
    <property type="match status" value="1"/>
</dbReference>
<dbReference type="KEGG" id="sva:SVA_0596"/>
<dbReference type="AlphaFoldDB" id="A0A1B4V1P6"/>
<feature type="domain" description="PAC" evidence="6">
    <location>
        <begin position="442"/>
        <end position="494"/>
    </location>
</feature>
<dbReference type="PROSITE" id="PS50885">
    <property type="entry name" value="HAMP"/>
    <property type="match status" value="1"/>
</dbReference>
<protein>
    <recommendedName>
        <fullName evidence="2">cyclic-guanylate-specific phosphodiesterase</fullName>
        <ecNumber evidence="2">3.1.4.52</ecNumber>
    </recommendedName>
</protein>
<feature type="domain" description="EAL" evidence="7">
    <location>
        <begin position="837"/>
        <end position="1091"/>
    </location>
</feature>
<dbReference type="InterPro" id="IPR052155">
    <property type="entry name" value="Biofilm_reg_signaling"/>
</dbReference>
<dbReference type="EMBL" id="AP014936">
    <property type="protein sequence ID" value="BAU47175.1"/>
    <property type="molecule type" value="Genomic_DNA"/>
</dbReference>
<dbReference type="GO" id="GO:0071732">
    <property type="term" value="P:cellular response to nitric oxide"/>
    <property type="evidence" value="ECO:0007669"/>
    <property type="project" value="UniProtKB-ARBA"/>
</dbReference>
<evidence type="ECO:0000256" key="4">
    <source>
        <dbReference type="ARBA" id="ARBA00051114"/>
    </source>
</evidence>
<dbReference type="FunFam" id="3.30.70.270:FF:000001">
    <property type="entry name" value="Diguanylate cyclase domain protein"/>
    <property type="match status" value="1"/>
</dbReference>
<dbReference type="InterPro" id="IPR000700">
    <property type="entry name" value="PAS-assoc_C"/>
</dbReference>
<evidence type="ECO:0000313" key="11">
    <source>
        <dbReference type="Proteomes" id="UP000218899"/>
    </source>
</evidence>
<dbReference type="CDD" id="cd18774">
    <property type="entry name" value="PDC2_HK_sensor"/>
    <property type="match status" value="1"/>
</dbReference>
<organism evidence="10 11">
    <name type="scientific">Sulfurifustis variabilis</name>
    <dbReference type="NCBI Taxonomy" id="1675686"/>
    <lineage>
        <taxon>Bacteria</taxon>
        <taxon>Pseudomonadati</taxon>
        <taxon>Pseudomonadota</taxon>
        <taxon>Gammaproteobacteria</taxon>
        <taxon>Acidiferrobacterales</taxon>
        <taxon>Acidiferrobacteraceae</taxon>
        <taxon>Sulfurifustis</taxon>
    </lineage>
</organism>